<dbReference type="SMART" id="SM00267">
    <property type="entry name" value="GGDEF"/>
    <property type="match status" value="1"/>
</dbReference>
<dbReference type="PROSITE" id="PS50887">
    <property type="entry name" value="GGDEF"/>
    <property type="match status" value="1"/>
</dbReference>
<sequence>MDNIRKKYKTLMYGSIIIMCTILSIIYIVFTNGVQSSYRKYSGDLILDVKKSFLKDTVNNIIIMTEQIQQGLEDEYSDLLVDTVKYLKEVYHVAPEDFLANMERYFNNNFNDCKFNIIVLNKLNSKIVYKNESLIYDDQVDSILNVNRIKASSGYYEEDSCGPYYIFIGIKEDYIKNYTQENLYKKIHSFKFSNHSYIWVNEIIDFEGGDNYAIRLIHPNLKESEGEYLSTNIKDIKGNNPYLVELNGVKEKGEIFFTYYFKKINSDEISEKLSYAKLYDKYNWVISMGVHLDDIGVYIDKTDLTNQVLMKRMIRTIVMFTVFVILVSLSFVYFLEKWYYRNSNTYLKEEIIKDPLTNAFNRRGAVKDLSASFQEYVNNNENSAVILFDIDDFKNVNDVYGHDVGDEVLVSLVSTINQNIRNTDRLYRWGGEEFLLVCNGLEENNLSDRLNRLLEDVSKIYYGDGEKNITISVGASYFKEEDTTFESSLKRADMALYNAKVNGKNQFCIL</sequence>
<feature type="transmembrane region" description="Helical" evidence="1">
    <location>
        <begin position="12"/>
        <end position="30"/>
    </location>
</feature>
<name>A8MIV2_ALKOO</name>
<evidence type="ECO:0000313" key="3">
    <source>
        <dbReference type="EMBL" id="ABW19734.1"/>
    </source>
</evidence>
<gene>
    <name evidence="3" type="ordered locus">Clos_2199</name>
</gene>
<evidence type="ECO:0000259" key="2">
    <source>
        <dbReference type="PROSITE" id="PS50887"/>
    </source>
</evidence>
<dbReference type="GO" id="GO:0052621">
    <property type="term" value="F:diguanylate cyclase activity"/>
    <property type="evidence" value="ECO:0007669"/>
    <property type="project" value="TreeGrafter"/>
</dbReference>
<dbReference type="PANTHER" id="PTHR45138">
    <property type="entry name" value="REGULATORY COMPONENTS OF SENSORY TRANSDUCTION SYSTEM"/>
    <property type="match status" value="1"/>
</dbReference>
<dbReference type="InterPro" id="IPR000160">
    <property type="entry name" value="GGDEF_dom"/>
</dbReference>
<feature type="transmembrane region" description="Helical" evidence="1">
    <location>
        <begin position="317"/>
        <end position="335"/>
    </location>
</feature>
<dbReference type="NCBIfam" id="TIGR00254">
    <property type="entry name" value="GGDEF"/>
    <property type="match status" value="1"/>
</dbReference>
<protein>
    <submittedName>
        <fullName evidence="3">Diguanylate cyclase</fullName>
    </submittedName>
</protein>
<dbReference type="HOGENOM" id="CLU_040628_0_0_9"/>
<dbReference type="OrthoDB" id="9804955at2"/>
<dbReference type="Pfam" id="PF00990">
    <property type="entry name" value="GGDEF"/>
    <property type="match status" value="1"/>
</dbReference>
<keyword evidence="1" id="KW-0472">Membrane</keyword>
<evidence type="ECO:0000256" key="1">
    <source>
        <dbReference type="SAM" id="Phobius"/>
    </source>
</evidence>
<dbReference type="Gene3D" id="3.30.450.20">
    <property type="entry name" value="PAS domain"/>
    <property type="match status" value="1"/>
</dbReference>
<dbReference type="Pfam" id="PF08269">
    <property type="entry name" value="dCache_2"/>
    <property type="match status" value="1"/>
</dbReference>
<dbReference type="FunFam" id="3.30.70.270:FF:000001">
    <property type="entry name" value="Diguanylate cyclase domain protein"/>
    <property type="match status" value="1"/>
</dbReference>
<dbReference type="eggNOG" id="COG2199">
    <property type="taxonomic scope" value="Bacteria"/>
</dbReference>
<dbReference type="Proteomes" id="UP000000269">
    <property type="component" value="Chromosome"/>
</dbReference>
<dbReference type="eggNOG" id="COG4564">
    <property type="taxonomic scope" value="Bacteria"/>
</dbReference>
<dbReference type="AlphaFoldDB" id="A8MIV2"/>
<dbReference type="InterPro" id="IPR029787">
    <property type="entry name" value="Nucleotide_cyclase"/>
</dbReference>
<dbReference type="PANTHER" id="PTHR45138:SF9">
    <property type="entry name" value="DIGUANYLATE CYCLASE DGCM-RELATED"/>
    <property type="match status" value="1"/>
</dbReference>
<dbReference type="SUPFAM" id="SSF55073">
    <property type="entry name" value="Nucleotide cyclase"/>
    <property type="match status" value="1"/>
</dbReference>
<dbReference type="InterPro" id="IPR043128">
    <property type="entry name" value="Rev_trsase/Diguanyl_cyclase"/>
</dbReference>
<dbReference type="InterPro" id="IPR004010">
    <property type="entry name" value="Double_Cache_2"/>
</dbReference>
<dbReference type="CDD" id="cd01949">
    <property type="entry name" value="GGDEF"/>
    <property type="match status" value="1"/>
</dbReference>
<dbReference type="Gene3D" id="3.30.70.270">
    <property type="match status" value="1"/>
</dbReference>
<proteinExistence type="predicted"/>
<dbReference type="STRING" id="350688.Clos_2199"/>
<dbReference type="KEGG" id="aoe:Clos_2199"/>
<evidence type="ECO:0000313" key="4">
    <source>
        <dbReference type="Proteomes" id="UP000000269"/>
    </source>
</evidence>
<reference evidence="4" key="1">
    <citation type="submission" date="2007-10" db="EMBL/GenBank/DDBJ databases">
        <title>Complete genome of Alkaliphilus oremlandii OhILAs.</title>
        <authorList>
            <person name="Copeland A."/>
            <person name="Lucas S."/>
            <person name="Lapidus A."/>
            <person name="Barry K."/>
            <person name="Detter J.C."/>
            <person name="Glavina del Rio T."/>
            <person name="Hammon N."/>
            <person name="Israni S."/>
            <person name="Dalin E."/>
            <person name="Tice H."/>
            <person name="Pitluck S."/>
            <person name="Chain P."/>
            <person name="Malfatti S."/>
            <person name="Shin M."/>
            <person name="Vergez L."/>
            <person name="Schmutz J."/>
            <person name="Larimer F."/>
            <person name="Land M."/>
            <person name="Hauser L."/>
            <person name="Kyrpides N."/>
            <person name="Mikhailova N."/>
            <person name="Stolz J.F."/>
            <person name="Dawson A."/>
            <person name="Fisher E."/>
            <person name="Crable B."/>
            <person name="Perera E."/>
            <person name="Lisak J."/>
            <person name="Ranganathan M."/>
            <person name="Basu P."/>
            <person name="Richardson P."/>
        </authorList>
    </citation>
    <scope>NUCLEOTIDE SEQUENCE [LARGE SCALE GENOMIC DNA]</scope>
    <source>
        <strain evidence="4">OhILAs</strain>
    </source>
</reference>
<keyword evidence="1" id="KW-1133">Transmembrane helix</keyword>
<dbReference type="EMBL" id="CP000853">
    <property type="protein sequence ID" value="ABW19734.1"/>
    <property type="molecule type" value="Genomic_DNA"/>
</dbReference>
<organism evidence="3 4">
    <name type="scientific">Alkaliphilus oremlandii (strain OhILAs)</name>
    <name type="common">Clostridium oremlandii (strain OhILAs)</name>
    <dbReference type="NCBI Taxonomy" id="350688"/>
    <lineage>
        <taxon>Bacteria</taxon>
        <taxon>Bacillati</taxon>
        <taxon>Bacillota</taxon>
        <taxon>Clostridia</taxon>
        <taxon>Peptostreptococcales</taxon>
        <taxon>Natronincolaceae</taxon>
        <taxon>Alkaliphilus</taxon>
    </lineage>
</organism>
<keyword evidence="4" id="KW-1185">Reference proteome</keyword>
<dbReference type="InterPro" id="IPR050469">
    <property type="entry name" value="Diguanylate_Cyclase"/>
</dbReference>
<feature type="domain" description="GGDEF" evidence="2">
    <location>
        <begin position="381"/>
        <end position="510"/>
    </location>
</feature>
<dbReference type="RefSeq" id="WP_012160043.1">
    <property type="nucleotide sequence ID" value="NC_009922.1"/>
</dbReference>
<accession>A8MIV2</accession>
<keyword evidence="1" id="KW-0812">Transmembrane</keyword>